<dbReference type="EMBL" id="CP002686">
    <property type="protein sequence ID" value="ANM65908.1"/>
    <property type="molecule type" value="Genomic_DNA"/>
</dbReference>
<dbReference type="Proteomes" id="UP000006548">
    <property type="component" value="Chromosome 3"/>
</dbReference>
<dbReference type="AlphaFoldDB" id="A0A1I9LTK0"/>
<keyword evidence="3" id="KW-1185">Reference proteome</keyword>
<dbReference type="RefSeq" id="NP_001327845.1">
    <property type="nucleotide sequence ID" value="NM_001339140.1"/>
</dbReference>
<reference evidence="3" key="2">
    <citation type="journal article" date="2017" name="Plant J.">
        <title>Araport11: a complete reannotation of the Arabidopsis thaliana reference genome.</title>
        <authorList>
            <person name="Cheng C.Y."/>
            <person name="Krishnakumar V."/>
            <person name="Chan A.P."/>
            <person name="Thibaud-Nissen F."/>
            <person name="Schobel S."/>
            <person name="Town C.D."/>
        </authorList>
    </citation>
    <scope>GENOME REANNOTATION</scope>
    <source>
        <strain evidence="3">cv. Columbia</strain>
    </source>
</reference>
<evidence type="ECO:0000313" key="1">
    <source>
        <dbReference type="Araport" id="AT3G44435"/>
    </source>
</evidence>
<dbReference type="InParanoid" id="A0A1I9LTK0"/>
<dbReference type="KEGG" id="ath:AT3G44435"/>
<gene>
    <name evidence="1 2" type="ordered locus">At3g44435</name>
</gene>
<dbReference type="GeneID" id="28719371"/>
<sequence length="142" mass="16239">MQEWSPRPFFSAKLEDLNKIGFAKRIKKTDLGQKLIRFDPKNQNWAEVDILLGHEKRGPSSKRSPHLQLGFWLLLSPSSVKRAAALEACRRAMEPSPIRRKRRAPTTTPPEMAHLTVQETSLAINEFRCEYSLGVVETDLDL</sequence>
<evidence type="ECO:0000313" key="3">
    <source>
        <dbReference type="Proteomes" id="UP000006548"/>
    </source>
</evidence>
<accession>A0A1I9LTK0</accession>
<dbReference type="TAIR" id="AT3G44435"/>
<dbReference type="Araport" id="AT3G44435"/>
<protein>
    <submittedName>
        <fullName evidence="2">Uncharacterized protein</fullName>
    </submittedName>
</protein>
<organism evidence="2 3">
    <name type="scientific">Arabidopsis thaliana</name>
    <name type="common">Mouse-ear cress</name>
    <dbReference type="NCBI Taxonomy" id="3702"/>
    <lineage>
        <taxon>Eukaryota</taxon>
        <taxon>Viridiplantae</taxon>
        <taxon>Streptophyta</taxon>
        <taxon>Embryophyta</taxon>
        <taxon>Tracheophyta</taxon>
        <taxon>Spermatophyta</taxon>
        <taxon>Magnoliopsida</taxon>
        <taxon>eudicotyledons</taxon>
        <taxon>Gunneridae</taxon>
        <taxon>Pentapetalae</taxon>
        <taxon>rosids</taxon>
        <taxon>malvids</taxon>
        <taxon>Brassicales</taxon>
        <taxon>Brassicaceae</taxon>
        <taxon>Camelineae</taxon>
        <taxon>Arabidopsis</taxon>
    </lineage>
</organism>
<proteinExistence type="predicted"/>
<reference evidence="2 3" key="1">
    <citation type="journal article" date="2000" name="Nature">
        <title>Sequence and analysis of chromosome 3 of the plant Arabidopsis thaliana.</title>
        <authorList>
            <consortium name="European Union Chromosome 3 Arabidopsis Sequencing Consortium"/>
            <consortium name="Institute for Genomic Research"/>
            <consortium name="Kazusa DNA Research Institute"/>
            <person name="Salanoubat M."/>
            <person name="Lemcke K."/>
            <person name="Rieger M."/>
            <person name="Ansorge W."/>
            <person name="Unseld M."/>
            <person name="Fartmann B."/>
            <person name="Valle G."/>
            <person name="Blocker H."/>
            <person name="Perez-Alonso M."/>
            <person name="Obermaier B."/>
            <person name="Delseny M."/>
            <person name="Boutry M."/>
            <person name="Grivell L.A."/>
            <person name="Mache R."/>
            <person name="Puigdomenech P."/>
            <person name="De Simone V."/>
            <person name="Choisne N."/>
            <person name="Artiguenave F."/>
            <person name="Robert C."/>
            <person name="Brottier P."/>
            <person name="Wincker P."/>
            <person name="Cattolico L."/>
            <person name="Weissenbach J."/>
            <person name="Saurin W."/>
            <person name="Quetier F."/>
            <person name="Schafer M."/>
            <person name="Muller-Auer S."/>
            <person name="Gabel C."/>
            <person name="Fuchs M."/>
            <person name="Benes V."/>
            <person name="Wurmbach E."/>
            <person name="Drzonek H."/>
            <person name="Erfle H."/>
            <person name="Jordan N."/>
            <person name="Bangert S."/>
            <person name="Wiedelmann R."/>
            <person name="Kranz H."/>
            <person name="Voss H."/>
            <person name="Holland R."/>
            <person name="Brandt P."/>
            <person name="Nyakatura G."/>
            <person name="Vezzi A."/>
            <person name="D'Angelo M."/>
            <person name="Pallavicini A."/>
            <person name="Toppo S."/>
            <person name="Simionati B."/>
            <person name="Conrad A."/>
            <person name="Hornischer K."/>
            <person name="Kauer G."/>
            <person name="Lohnert T.H."/>
            <person name="Nordsiek G."/>
            <person name="Reichelt J."/>
            <person name="Scharfe M."/>
            <person name="Schon O."/>
            <person name="Bargues M."/>
            <person name="Terol J."/>
            <person name="Climent J."/>
            <person name="Navarro P."/>
            <person name="Collado C."/>
            <person name="Perez-Perez A."/>
            <person name="Ottenwalder B."/>
            <person name="Duchemin D."/>
            <person name="Cooke R."/>
            <person name="Laudie M."/>
            <person name="Berger-Llauro C."/>
            <person name="Purnelle B."/>
            <person name="Masuy D."/>
            <person name="de Haan M."/>
            <person name="Maarse A.C."/>
            <person name="Alcaraz J.P."/>
            <person name="Cottet A."/>
            <person name="Casacuberta E."/>
            <person name="Monfort A."/>
            <person name="Argiriou A."/>
            <person name="flores M."/>
            <person name="Liguori R."/>
            <person name="Vitale D."/>
            <person name="Mannhaupt G."/>
            <person name="Haase D."/>
            <person name="Schoof H."/>
            <person name="Rudd S."/>
            <person name="Zaccaria P."/>
            <person name="Mewes H.W."/>
            <person name="Mayer K.F."/>
            <person name="Kaul S."/>
            <person name="Town C.D."/>
            <person name="Koo H.L."/>
            <person name="Tallon L.J."/>
            <person name="Jenkins J."/>
            <person name="Rooney T."/>
            <person name="Rizzo M."/>
            <person name="Walts A."/>
            <person name="Utterback T."/>
            <person name="Fujii C.Y."/>
            <person name="Shea T.P."/>
            <person name="Creasy T.H."/>
            <person name="Haas B."/>
            <person name="Maiti R."/>
            <person name="Wu D."/>
            <person name="Peterson J."/>
            <person name="Van Aken S."/>
            <person name="Pai G."/>
            <person name="Militscher J."/>
            <person name="Sellers P."/>
            <person name="Gill J.E."/>
            <person name="Feldblyum T.V."/>
            <person name="Preuss D."/>
            <person name="Lin X."/>
            <person name="Nierman W.C."/>
            <person name="Salzberg S.L."/>
            <person name="White O."/>
            <person name="Venter J.C."/>
            <person name="Fraser C.M."/>
            <person name="Kaneko T."/>
            <person name="Nakamura Y."/>
            <person name="Sato S."/>
            <person name="Kato T."/>
            <person name="Asamizu E."/>
            <person name="Sasamoto S."/>
            <person name="Kimura T."/>
            <person name="Idesawa K."/>
            <person name="Kawashima K."/>
            <person name="Kishida Y."/>
            <person name="Kiyokawa C."/>
            <person name="Kohara M."/>
            <person name="Matsumoto M."/>
            <person name="Matsuno A."/>
            <person name="Muraki A."/>
            <person name="Nakayama S."/>
            <person name="Nakazaki N."/>
            <person name="Shinpo S."/>
            <person name="Takeuchi C."/>
            <person name="Wada T."/>
            <person name="Watanabe A."/>
            <person name="Yamada M."/>
            <person name="Yasuda M."/>
            <person name="Tabata S."/>
        </authorList>
    </citation>
    <scope>NUCLEOTIDE SEQUENCE [LARGE SCALE GENOMIC DNA]</scope>
    <source>
        <strain evidence="3">cv. Columbia</strain>
    </source>
</reference>
<name>A0A1I9LTK0_ARATH</name>
<evidence type="ECO:0000313" key="2">
    <source>
        <dbReference type="EMBL" id="ANM65908.1"/>
    </source>
</evidence>